<protein>
    <recommendedName>
        <fullName evidence="1">Tudor domain-containing protein</fullName>
    </recommendedName>
</protein>
<feature type="domain" description="Tudor" evidence="1">
    <location>
        <begin position="76"/>
        <end position="135"/>
    </location>
</feature>
<dbReference type="AlphaFoldDB" id="A0A8B9GX99"/>
<dbReference type="GO" id="GO:0030719">
    <property type="term" value="P:P granule organization"/>
    <property type="evidence" value="ECO:0007669"/>
    <property type="project" value="TreeGrafter"/>
</dbReference>
<evidence type="ECO:0000259" key="1">
    <source>
        <dbReference type="PROSITE" id="PS50304"/>
    </source>
</evidence>
<dbReference type="PANTHER" id="PTHR22948:SF15">
    <property type="entry name" value="TUDOR DOMAIN-CONTAINING PROTEIN 6"/>
    <property type="match status" value="1"/>
</dbReference>
<dbReference type="SUPFAM" id="SSF63748">
    <property type="entry name" value="Tudor/PWWP/MBT"/>
    <property type="match status" value="1"/>
</dbReference>
<dbReference type="Ensembl" id="ENSAMXT00005004844.1">
    <property type="protein sequence ID" value="ENSAMXP00005004267.1"/>
    <property type="gene ID" value="ENSAMXG00005002611.1"/>
</dbReference>
<reference evidence="2" key="1">
    <citation type="submission" date="2025-08" db="UniProtKB">
        <authorList>
            <consortium name="Ensembl"/>
        </authorList>
    </citation>
    <scope>IDENTIFICATION</scope>
</reference>
<dbReference type="PROSITE" id="PS50304">
    <property type="entry name" value="TUDOR"/>
    <property type="match status" value="1"/>
</dbReference>
<dbReference type="GO" id="GO:0043186">
    <property type="term" value="C:P granule"/>
    <property type="evidence" value="ECO:0007669"/>
    <property type="project" value="TreeGrafter"/>
</dbReference>
<dbReference type="GO" id="GO:0034587">
    <property type="term" value="P:piRNA processing"/>
    <property type="evidence" value="ECO:0007669"/>
    <property type="project" value="TreeGrafter"/>
</dbReference>
<dbReference type="Proteomes" id="UP000694621">
    <property type="component" value="Unplaced"/>
</dbReference>
<sequence length="163" mass="18465">MEKQKDNEKPVPSYSKLKDLPSRIMNAGCVSEGYISHCNSPSSFFVQLACEDSDIFSLVDKLNCSQLCESQVEYSQLMPGHLVKAQYPSDGAWYRAVVKNKLDNCTILVEFIDYGNEAILSASKVRQLDMQFLKFPRYTSQCYHSKCEDGIRSTFLSSVFCPN</sequence>
<dbReference type="Pfam" id="PF00567">
    <property type="entry name" value="TUDOR"/>
    <property type="match status" value="1"/>
</dbReference>
<evidence type="ECO:0000313" key="3">
    <source>
        <dbReference type="Proteomes" id="UP000694621"/>
    </source>
</evidence>
<organism evidence="2 3">
    <name type="scientific">Astyanax mexicanus</name>
    <name type="common">Blind cave fish</name>
    <name type="synonym">Astyanax fasciatus mexicanus</name>
    <dbReference type="NCBI Taxonomy" id="7994"/>
    <lineage>
        <taxon>Eukaryota</taxon>
        <taxon>Metazoa</taxon>
        <taxon>Chordata</taxon>
        <taxon>Craniata</taxon>
        <taxon>Vertebrata</taxon>
        <taxon>Euteleostomi</taxon>
        <taxon>Actinopterygii</taxon>
        <taxon>Neopterygii</taxon>
        <taxon>Teleostei</taxon>
        <taxon>Ostariophysi</taxon>
        <taxon>Characiformes</taxon>
        <taxon>Characoidei</taxon>
        <taxon>Acestrorhamphidae</taxon>
        <taxon>Acestrorhamphinae</taxon>
        <taxon>Astyanax</taxon>
    </lineage>
</organism>
<dbReference type="GO" id="GO:0007283">
    <property type="term" value="P:spermatogenesis"/>
    <property type="evidence" value="ECO:0007669"/>
    <property type="project" value="TreeGrafter"/>
</dbReference>
<dbReference type="InterPro" id="IPR050621">
    <property type="entry name" value="Tudor_domain_containing"/>
</dbReference>
<dbReference type="FunFam" id="2.30.30.140:FF:000018">
    <property type="entry name" value="Serine/threonine-protein kinase 31"/>
    <property type="match status" value="1"/>
</dbReference>
<evidence type="ECO:0000313" key="2">
    <source>
        <dbReference type="Ensembl" id="ENSAMXP00005004267.1"/>
    </source>
</evidence>
<accession>A0A8B9GX99</accession>
<name>A0A8B9GX99_ASTMX</name>
<dbReference type="PANTHER" id="PTHR22948">
    <property type="entry name" value="TUDOR DOMAIN CONTAINING PROTEIN"/>
    <property type="match status" value="1"/>
</dbReference>
<dbReference type="Gene3D" id="2.30.30.140">
    <property type="match status" value="1"/>
</dbReference>
<proteinExistence type="predicted"/>
<dbReference type="InterPro" id="IPR002999">
    <property type="entry name" value="Tudor"/>
</dbReference>
<dbReference type="SMART" id="SM00333">
    <property type="entry name" value="TUDOR"/>
    <property type="match status" value="1"/>
</dbReference>